<dbReference type="Proteomes" id="UP000282087">
    <property type="component" value="Unassembled WGS sequence"/>
</dbReference>
<sequence length="937" mass="103800">MTRNVGGDAAMQLKRAMDETDEGREAKFMRTEAAAHMAQSNTMTMNEAMFGNPQQQNTHFFDGSQPMMTQSLHVPAHTTMMSTLSSAPTSQTQQIPMQIQQQQHQQQQQQQQQYAAAMAARHNAQQRHQDAAMATMMEMQSSPGQLNNMKPMTSSGHVSNSTDNVHGASLLGHQGMNFHMNTLSGDQAEQQLPLVPATSVASQMPASLEAPTTPSDTEESCLVCGLKGDIFTCNGGCELHVHPACIGEEAIFPFVVGQLCGSCFIVQQNRASPEDLTKGGPNALSVRRAILCVNLETNSNANFDKFGHLASLRLAEIGSIAGYPIKPFAEKFVEPYLQLLTNTHFALQRWIREKLTTTDKWMLNVRGVFTVMIGLYSLKRAGIAHGLHHKVIDLMKSRKFTVMDYFGWHPAIECPTVRCSSLCAFCGIRNAPEVDLCSRCHHKLVFPTTFTKYISTLLAAFYAEQVGIPLGASTLDVFAHTNTVRGLYKGLRPFDADGVVWELFTDQLSELYIIETERRMQADRERLFCLCTALLRMIFGFLDIMSNFGTLQLNPDLFVPEVNIIFNPAYVNQAMITNEFEVVGKFLQCMKLFGLAKSMENENMIESCERYLLFKHLPNGSWCKSNGSTVDQYKATVTCSKALLNPEFRGYGPISLNFQRLLEKWARNSSPKLPSTAMAGGKQPTEITKLKRLVSGVIVKANTQVRLKRLEAMYERQIAPKGCDSSLESLMTERMKQLLKAKKLENSAKSVTSTEDKAGVDGINEKESYRADVIESVPVNEKTPIAADGTTDSEDVKADYQSNRDLRASLADKNQDDDEMLTSMSLHEDLEIFDGLQFEDGGGIIDMSFHSLAPSTVVDDKTVEYGMEDADGTDAPGQDDDEDETMDDNVYDDDEDENEDGASNYADEEASQDQSPFSEAVEGTNRSDATADFPSGM</sequence>
<dbReference type="STRING" id="542832.A0A3M6VGZ3"/>
<feature type="region of interest" description="Disordered" evidence="1">
    <location>
        <begin position="88"/>
        <end position="110"/>
    </location>
</feature>
<organism evidence="2 3">
    <name type="scientific">Peronospora effusa</name>
    <dbReference type="NCBI Taxonomy" id="542832"/>
    <lineage>
        <taxon>Eukaryota</taxon>
        <taxon>Sar</taxon>
        <taxon>Stramenopiles</taxon>
        <taxon>Oomycota</taxon>
        <taxon>Peronosporomycetes</taxon>
        <taxon>Peronosporales</taxon>
        <taxon>Peronosporaceae</taxon>
        <taxon>Peronospora</taxon>
    </lineage>
</organism>
<dbReference type="EMBL" id="QLLG01000220">
    <property type="protein sequence ID" value="RMX65994.1"/>
    <property type="molecule type" value="Genomic_DNA"/>
</dbReference>
<dbReference type="AlphaFoldDB" id="A0A3M6VGZ3"/>
<evidence type="ECO:0000313" key="3">
    <source>
        <dbReference type="Proteomes" id="UP000282087"/>
    </source>
</evidence>
<accession>A0A3M6VGZ3</accession>
<dbReference type="VEuPathDB" id="FungiDB:DD237_005036"/>
<proteinExistence type="predicted"/>
<name>A0A3M6VGZ3_9STRA</name>
<evidence type="ECO:0000256" key="1">
    <source>
        <dbReference type="SAM" id="MobiDB-lite"/>
    </source>
</evidence>
<reference evidence="2 3" key="1">
    <citation type="submission" date="2018-06" db="EMBL/GenBank/DDBJ databases">
        <title>Comparative genomics of downy mildews reveals potential adaptations to biotrophy.</title>
        <authorList>
            <person name="Fletcher K."/>
            <person name="Klosterman S.J."/>
            <person name="Derevnina L."/>
            <person name="Martin F."/>
            <person name="Koike S."/>
            <person name="Reyes Chin-Wo S."/>
            <person name="Mou B."/>
            <person name="Michelmore R."/>
        </authorList>
    </citation>
    <scope>NUCLEOTIDE SEQUENCE [LARGE SCALE GENOMIC DNA]</scope>
    <source>
        <strain evidence="2 3">R14</strain>
    </source>
</reference>
<feature type="compositionally biased region" description="Acidic residues" evidence="1">
    <location>
        <begin position="867"/>
        <end position="911"/>
    </location>
</feature>
<evidence type="ECO:0000313" key="2">
    <source>
        <dbReference type="EMBL" id="RMX65994.1"/>
    </source>
</evidence>
<gene>
    <name evidence="2" type="ORF">DD238_002831</name>
</gene>
<keyword evidence="3" id="KW-1185">Reference proteome</keyword>
<comment type="caution">
    <text evidence="2">The sequence shown here is derived from an EMBL/GenBank/DDBJ whole genome shotgun (WGS) entry which is preliminary data.</text>
</comment>
<feature type="region of interest" description="Disordered" evidence="1">
    <location>
        <begin position="867"/>
        <end position="937"/>
    </location>
</feature>
<feature type="compositionally biased region" description="Low complexity" evidence="1">
    <location>
        <begin position="91"/>
        <end position="110"/>
    </location>
</feature>
<protein>
    <submittedName>
        <fullName evidence="2">Uncharacterized protein</fullName>
    </submittedName>
</protein>